<evidence type="ECO:0000313" key="3">
    <source>
        <dbReference type="Proteomes" id="UP000001357"/>
    </source>
</evidence>
<feature type="domain" description="IPT/TIG" evidence="1">
    <location>
        <begin position="5664"/>
        <end position="5751"/>
    </location>
</feature>
<feature type="domain" description="IPT/TIG" evidence="1">
    <location>
        <begin position="5305"/>
        <end position="5389"/>
    </location>
</feature>
<name>A9VCC3_MONBE</name>
<feature type="domain" description="IPT/TIG" evidence="1">
    <location>
        <begin position="4776"/>
        <end position="4862"/>
    </location>
</feature>
<feature type="domain" description="IPT/TIG" evidence="1">
    <location>
        <begin position="2194"/>
        <end position="2279"/>
    </location>
</feature>
<dbReference type="GO" id="GO:0017154">
    <property type="term" value="F:semaphorin receptor activity"/>
    <property type="evidence" value="ECO:0007669"/>
    <property type="project" value="InterPro"/>
</dbReference>
<dbReference type="InterPro" id="IPR006626">
    <property type="entry name" value="PbH1"/>
</dbReference>
<dbReference type="PANTHER" id="PTHR22625">
    <property type="entry name" value="PLEXIN"/>
    <property type="match status" value="1"/>
</dbReference>
<feature type="domain" description="IPT/TIG" evidence="1">
    <location>
        <begin position="3079"/>
        <end position="3164"/>
    </location>
</feature>
<dbReference type="SUPFAM" id="SSF81296">
    <property type="entry name" value="E set domains"/>
    <property type="match status" value="60"/>
</dbReference>
<feature type="domain" description="IPT/TIG" evidence="1">
    <location>
        <begin position="2807"/>
        <end position="2897"/>
    </location>
</feature>
<dbReference type="CDD" id="cd00603">
    <property type="entry name" value="IPT_PCSR"/>
    <property type="match status" value="6"/>
</dbReference>
<feature type="domain" description="IPT/TIG" evidence="1">
    <location>
        <begin position="2720"/>
        <end position="2806"/>
    </location>
</feature>
<feature type="domain" description="IPT/TIG" evidence="1">
    <location>
        <begin position="2368"/>
        <end position="2454"/>
    </location>
</feature>
<feature type="domain" description="IPT/TIG" evidence="1">
    <location>
        <begin position="4414"/>
        <end position="4500"/>
    </location>
</feature>
<dbReference type="KEGG" id="mbr:MONBRDRAFT_29861"/>
<feature type="domain" description="IPT/TIG" evidence="1">
    <location>
        <begin position="3618"/>
        <end position="3702"/>
    </location>
</feature>
<feature type="domain" description="IPT/TIG" evidence="1">
    <location>
        <begin position="1569"/>
        <end position="1656"/>
    </location>
</feature>
<dbReference type="InterPro" id="IPR013783">
    <property type="entry name" value="Ig-like_fold"/>
</dbReference>
<sequence>MALLGNNGKTPSHATGRHFTPLFLTLATLLLAAWYHPTAYADLAPCDPSGAITFEYLATPALLSLEPRQGQTGSIVTIHGTNLLGGGLNATRVDFDNKPAERIVFSNETTVVAIVPRRATAGNVTVLVEADTGALLEEDFAFEYTEPGAITSLAPTSGQGGTYVTLVGSRLLGGGTFLMSASINQLAAEILEHNDTHVLLRAAPGPAGFGPIVLTADHHVRVASTVDWTYAEPGFIAAAAPSSGVEGTSLYIFGDNLRGAGTSVQSVTLANRSATILEQTNKFVRVTAPAGPATGNVIGDIVIEADTGAQVIATDAWTFVTPGNITRLEPSKGITNTRVTIFGTDLLSGGRQVIQVRMAGVAANILQYNNSQIVVEAGAAELPGLTGDVVLYIDSGPEVVLENGWTYQIIPGDIFTVEPPVGVGGALVTISGVSLLAGVAPPAITNVTLAGFPVRAVLEESSSQVVVVAGDATGPTSGNIIIEISNGATVRRLNGFRYVEAPVITGVTPSSGQLGTFVDITGVSLLMGTSQVTQVSLATVPVRNIISYNDTLVRVEAAGDPTLGSGPVHLVTRYNATVTNVALNFTYTTPSRIDAVEPAVVHGGSYVTITGSRLTGSVSSVASVRIGSLDATIIEQNDTRVVVRAAPSASASSSPESVTLRAADGALALLANATAYAPPAVIASVTPTSAQTGTTVTVLGTGLLGAGANVSWVQLQGIPVSVQYPVSATRISFVVDEASRTLGTTDLSLQADDGSSIGATAALTLVEDGLIAGVTPAQGAQGTLVTIVGQRLRGSSSHVAHAFLDGVEATLVAENDTAVVIRAAPAPESVSPAAVTLVADSGAVVSADASWTYLLEPQVSAVQPPVGSRGSVVTIVGQGMLAGTTGTADVVFGGVSVANVLSANDTVVVVELNTSHPVGSNNLTISTPSGSYVYGIELFEFLAPGAITAVYPAIGVGSTRVTIEGVSLLGGALTLERVLLAGVEASVLNATGERVVVAAGPSSQEVNGSVIVVATDGAYTELTYSNVTVSMAPAFRYLTPPAVTAVHPGEGTRGSYITLQGVNLLGGGNSILSFRLGGIEVQEVTAFNNTQIVVRVGLSPTALEQVNLTIIADTYARVIHEAAFNYTAPVTITAVTPDRGQAGTLVTLQGINLQGPNAGQITAVSLDGQPSEAILQQNATWVVVRAGANTSAFASGAVQLDTTSGAYTGLADVFHYQPAGIIDNISPAFGQAGTRVTITGERLFGAASGVAQVDLAGTAATIQSASNTEIVVEAGDNVAGLGDVTITALSGAKVTKPDGFEYMERGVVTDVYPTSGQLGTRVTINGTGLFGSADNVSHVRFGDALLVITSRADDQIEGTLPDAPAGVVDVTVFATSGAFAQLVNAFEILERGSVTSLSPAQGVEGARIIVIGTNLLGGGTRVVSLEFGGVAATVLYANETAIEAALGLGPDADTLGDVVIVANTGALISGLNLFTYREHPIVTVLPDSGREGTLVSVSVQGLCRGAPNAVITNVTLVGIPAVFQGAPAGCGQVRVAAGNLDSNVTGDIVVTASNGARAVLPNGFTYVVDGAIISVIPAAGTAGDRVTLRGVSLLAGGSTYSQVFLGGVAATLQNFSADGTWLVVTAGNGVGTGTGDVETVSDSGVRTVLLDGFTYTAITAASPAFGQRGTVITLIGQALLAGGSDVVDVEIAGVDVAEIREANASRLVVVAAELTNSNDLVSDVVVTLDNGQSYTASDIFTYRPTGVVLDVSPTTVAAGAFVNLEGTQLLGYGASLVSATVAGVSATIVQQNTTHVQLRLPAGSASASGVVRLEADTGAIVVSSASVTLTALPTVTGCSPSTGQFRTRVTISGTQLLMASSIVDVQLAGVSVEQIVSASNTEVVVVAADGNADPASAALELFAASGASVAGGAHEFSYVERGAYTHLEPAQGQVGTQVVITGANLFGNSTTLDRVVFGSLDATILAANATFVRVELPANVSAGAVPITLHGNTGAEVTGTPTFELLTAGKVTAVQPSTIHAGTFVTLTGTDLFGGGSLVASARLGGALVASINFANDTTLVVEASTGAEDAQGVQLVADTGAVVEAQPASLLTYVSPAAITAVSPLVGVLGTRVTVAGTSLGMGSSISQANLLASSDGSRASSIVSTILHSQNETHLVFALNSTVAAQAGLDLVLTTAEGAFVRSAIGFSVLPAPVITNVSPAAGTRHTHVTIRGTNLLGGGTSATSVQLAGVEVLAVLGANATQVVVEANEAPDGLSAVVIHANTGAVASAPDAWDQLAASAIDSVEPAVGRPGTRITISGRGLALGSSVDRVTVGGVAARSIAHANSTQVIVTIDDATPVGVQAVEVVADSGAKVSLAGAFEVLVVPVLISVSPAVGVAGTLVTIRGEGLLGGGSVAATISLEGLAVASILSSNASYLVVEAGEGVADSTGTITIVADTGAEFSESGAFTFVANGAVTGVDPVFGQRDTRVTISGTGLLADGITLDSVTLDGVPVQAIISVTSTQVVVQAGSSATSSSPGDVVLRANTGGRIVALASFEYRPAATIDALLPDSGAEGTSFVLVGTNLFAHGTSITQLSLGGRPAAIVRQSNYFVEAVAPLGPPAGEVVDVMLVADTGATAVRTNGWTFVPVPNVTSIVPARGVGGTLITIAGEHLLAGGSDIAEAFLGETQAVVLSASNTSVQLRAQPSLQVGLVNVTLHADNEARIIIADGFEYIEAGQITEVVPIRGQGLTRVTITGDNLLGGGNSMTAVTLAGVPVREIINASDNVVVVVANYSAVALLGSVALTANNGAQVVRLRGFTYVAPTVLTASVPAVGQWGTRVTLTGIELLAGAEAIESLRVGPLEATILTSSQSKVVFVTPQINASITVGVPLDVVLSLAGGAVNTFADRYTYRDAAVIVSVVPAQGLSGALITLNGARLLGGGSSIAQVTLNEVQATVISANNDSIVVQAAAPAAFGTEHVELVADTGARAVLEDAFTYVLEPVLTALTPSSGQAGTLVTINGTGLLGGSTALASVRFDDIDVAIVVASDTQVVVRLPHTAPEPSSGYAVAAPVTLVTLDNGTFAEAARFTWLESGRVDNIDPAVAQQGTRITITGQRLLAGAPALSAVRLGGDACEILTASDTIVGCTSPTLSTPGALNVTLEGTSGATITVEGLLTGVADGIVTVITPGTAQAGTRVTVFGERLLGSSGGGLSALQLASSNITSFLTSNASMVAFALPAEVPAGAHNFTLVAASGARVVSTIPVEVVSAGSITSIAPASGTAGTQVTIRGTALLGGAATLQVVHLAGIAATQIVSANSSMVVVVAGAGTPVPANRSDVRLLATSGALVTKDGDAFQYVATPQITALVPAHGQFGVRVTIQGIQLLAGSSLVAVRVADVLAEIVGTPSDTAIVVALGGSEVADVGVVELETADGAVVTSTLTFAYDTPSTLTTITPAQGQLGTLVTLSGSSFFGVGGVALLDRVIVANSSSNIEVLPGYNASHIIVRLAAPTATTVVDVPADVEVVAANGARTRLVGQFTYLSTGVVTDVVPPVAYFNTRVTITGSRLLGGAASLTAVEIGGVAATLLPGAANSTHVLVRVGPNTPSGSADVRLLADSGAVVELASAVIVANDSSIDGVHPRLGHAGTRVTITGTKLRSAGTAVVAVKLDGVLADITSESDTEVVVVAGASSAGTGDVVLESDTGATLRYLNGWEYGAPGVINAVNPTSGVEGTRVTITGTNLLGHDNALSAVYLGTYAGTVLPGANATYVVVRAAPGPPQAITGAVSLVAHGGAHVETAGQDFEYKAPGVASFVTPTTGQVGVQVQIFGTNLCGYGDNLSSVSLAGTIAQLVSVDEACTTVTVIAGDAGYNASGPAELVADTGAITRGAMFSYIAAGEITAVQPEAGSAGASITITGSNLFAGSTGINSVQLFGVTAATIDSASDTEIVVTAGSLGAGVTSAPGDVVINTRAGVQIRRPLAFTYSQMQSITPDSGMYGTRVTVNGVGLLGGSVNSAVSAVKVDGRLAELMSSNDTRVVFALAAASLVTDEPSQIVFELPNGQTVASSAEAFLYKTPGQISAVTPAVGAENTRVVLTGSNLNGYGGHIENVTLAGVPVKRIEAQNSSHVVVIAAAGAANTGDIVIQAESGATVIRSNGFTYVTPGSIASVEPARGQAGAVVNITGVDLLSGASSLYNATVANVPVTAILSATPTFVQVELGMSALAVTGTVVLTGIDGATTTGGSFEYVAPGRIDALVPARGYDGALVAVHGEGLLLGSTVAQVVVGGVAATLVNATDDAVYVRLGSGMSAGAATAVINAASGASVELSSAFDVVVPPRIDVVSPAQGVAGTLVTIRGSGFFLGGTGLISAHLGAIDLVPLVGPIVTVLNDTHIVLRLPSAGAGAVNLALVSNAGADAVLADVFTYLTPSSISAISPATGRFGTLVTITGSLLGNGSTAAAVSVAGVAAIVLRASDAEIVVKLQAPIPSEATPSGAVFIRADTQAEFSGGSFAYTAAGLLQSVSPSRGVGGTVVTLSGSDLLGGGALAASVSLGNVTVASIESANETSIVVVVGEADNATLLAASPVAVHIEADTGAAFTSATPMWTYVPRGIIETVVPAEGAAGTLVTLSGSGLFNGAAGIARADLGGAEATVISATEQEVVVRVPVTASPNALASPIILTTVGGATVSKADAFVVLPPAAVESLTPTSVTLGTRVTVQGTDLLGGGSDATTVFLNGVEAREVLLANATLLVFVAGLGGVADNDHLPTLELFADTGAHVMVNHSSTAYVVPGAIDVVTPAIGQQGTIVTIAGTNLLPDAASPAEVLLAGQVTEVQSFNGTLIVVRIPVGATAAVGDVLLRTVQGGEVKAPAAFEVGLPPQIVAISPEEGVLNTQALIFGTALRVHGSRVTRVLLGTHEAEILSETDRFVSIRVPNGTAGVVDVRIEADLGGYVVQANAWRFLSPPVIESIEPSSGQRGTIIELRGTGLLAGAAAAREVTLAGTPARVLALNNTYARLEAGLGTTLPRRGDVVIRLETGATVVRANGFEYVPVSDVNAVTPAVGQGGTIVTIRGTSLLGGGSAAVNVTVVGQAVRQVVRANATEIVVQLAFLNVTTRTQGDIFIMADTGATVLETDGFTYEAPASIASVHPALGQIGTRVTIEGQYLLAGGSSVAVVTLDGVPARVVSSTNSRVVVVANASASASAMAGDVEVVAQHGSSATKVAAWTFAAPSEVTSVAPGQGQLGTRLIVVGTGLLGGGGFISTATVGDLALTVVSSNDSFVELVVPAAYSAQSSADVVLEADTGAQTTAINAFELLPPATITDISPIRGQLGTLVTIMGSNLLAASTAVQASVGGIDADVVSASDSMIVVQLHNGTAAPLVPIRVTMASGAYVESESVFEYLSTGHIASVSPARGQVGALVTIAGTRLQGGATGPAALAAVRLAAVPAQVVFFNDTLIVAQLSAANDTPTGNVSILAATGAIVESTAAAVSFSYAEPAVVTAVEPADGVAGTLVTIHGISLRNGATAIQRVLLANQTVDSIEYENETLVVVRVAAHTDGYVGIGDVVLENADGAWATAANAFAYLAPPDIVAVSPATGQSQTFVTIIGTGLLGGAAALDRVLLDGVVASNIVFANDTTVLVRAGTAGAASMTPGSVEIYNAEGAMVILENAFAYASPPAVTSIEPPSGQWGTFVTIRGSNLLAGGTELLSLQLGTVAAFEIQSYNDTMIVLRAGQHATAMANVSLQVETDTGAQYGLPEAFSYDLPSNISQVSTEC</sequence>
<dbReference type="OMA" id="GEVRCET"/>
<dbReference type="InParanoid" id="A9VCC3"/>
<organism evidence="2 3">
    <name type="scientific">Monosiga brevicollis</name>
    <name type="common">Choanoflagellate</name>
    <dbReference type="NCBI Taxonomy" id="81824"/>
    <lineage>
        <taxon>Eukaryota</taxon>
        <taxon>Choanoflagellata</taxon>
        <taxon>Craspedida</taxon>
        <taxon>Salpingoecidae</taxon>
        <taxon>Monosiga</taxon>
    </lineage>
</organism>
<dbReference type="Pfam" id="PF01833">
    <property type="entry name" value="TIG"/>
    <property type="match status" value="30"/>
</dbReference>
<dbReference type="PANTHER" id="PTHR22625:SF70">
    <property type="entry name" value="PLEXIN A, ISOFORM A"/>
    <property type="match status" value="1"/>
</dbReference>
<feature type="domain" description="IPT/TIG" evidence="1">
    <location>
        <begin position="768"/>
        <end position="854"/>
    </location>
</feature>
<keyword evidence="3" id="KW-1185">Reference proteome</keyword>
<dbReference type="GeneID" id="5895606"/>
<feature type="domain" description="IPT/TIG" evidence="1">
    <location>
        <begin position="1129"/>
        <end position="1217"/>
    </location>
</feature>
<feature type="domain" description="IPT/TIG" evidence="1">
    <location>
        <begin position="4322"/>
        <end position="4412"/>
    </location>
</feature>
<feature type="domain" description="IPT/TIG" evidence="1">
    <location>
        <begin position="5128"/>
        <end position="5217"/>
    </location>
</feature>
<feature type="domain" description="IPT/TIG" evidence="1">
    <location>
        <begin position="322"/>
        <end position="408"/>
    </location>
</feature>
<feature type="domain" description="IPT/TIG" evidence="1">
    <location>
        <begin position="1040"/>
        <end position="1127"/>
    </location>
</feature>
<accession>A9VCC3</accession>
<reference evidence="2 3" key="1">
    <citation type="journal article" date="2008" name="Nature">
        <title>The genome of the choanoflagellate Monosiga brevicollis and the origin of metazoans.</title>
        <authorList>
            <consortium name="JGI Sequencing"/>
            <person name="King N."/>
            <person name="Westbrook M.J."/>
            <person name="Young S.L."/>
            <person name="Kuo A."/>
            <person name="Abedin M."/>
            <person name="Chapman J."/>
            <person name="Fairclough S."/>
            <person name="Hellsten U."/>
            <person name="Isogai Y."/>
            <person name="Letunic I."/>
            <person name="Marr M."/>
            <person name="Pincus D."/>
            <person name="Putnam N."/>
            <person name="Rokas A."/>
            <person name="Wright K.J."/>
            <person name="Zuzow R."/>
            <person name="Dirks W."/>
            <person name="Good M."/>
            <person name="Goodstein D."/>
            <person name="Lemons D."/>
            <person name="Li W."/>
            <person name="Lyons J.B."/>
            <person name="Morris A."/>
            <person name="Nichols S."/>
            <person name="Richter D.J."/>
            <person name="Salamov A."/>
            <person name="Bork P."/>
            <person name="Lim W.A."/>
            <person name="Manning G."/>
            <person name="Miller W.T."/>
            <person name="McGinnis W."/>
            <person name="Shapiro H."/>
            <person name="Tjian R."/>
            <person name="Grigoriev I.V."/>
            <person name="Rokhsar D."/>
        </authorList>
    </citation>
    <scope>NUCLEOTIDE SEQUENCE [LARGE SCALE GENOMIC DNA]</scope>
    <source>
        <strain evidence="3">MX1 / ATCC 50154</strain>
    </source>
</reference>
<evidence type="ECO:0000259" key="1">
    <source>
        <dbReference type="SMART" id="SM00429"/>
    </source>
</evidence>
<feature type="domain" description="IPT/TIG" evidence="1">
    <location>
        <begin position="3346"/>
        <end position="3431"/>
    </location>
</feature>
<dbReference type="InterPro" id="IPR002909">
    <property type="entry name" value="IPT_dom"/>
</dbReference>
<feature type="domain" description="IPT/TIG" evidence="1">
    <location>
        <begin position="2456"/>
        <end position="2543"/>
    </location>
</feature>
<dbReference type="SMART" id="SM00710">
    <property type="entry name" value="PbH1"/>
    <property type="match status" value="9"/>
</dbReference>
<feature type="domain" description="IPT/TIG" evidence="1">
    <location>
        <begin position="2899"/>
        <end position="2984"/>
    </location>
</feature>
<gene>
    <name evidence="2" type="ORF">MONBRDRAFT_29861</name>
</gene>
<feature type="domain" description="IPT/TIG" evidence="1">
    <location>
        <begin position="1832"/>
        <end position="1919"/>
    </location>
</feature>
<feature type="domain" description="IPT/TIG" evidence="1">
    <location>
        <begin position="1391"/>
        <end position="1477"/>
    </location>
</feature>
<feature type="domain" description="IPT/TIG" evidence="1">
    <location>
        <begin position="1219"/>
        <end position="1303"/>
    </location>
</feature>
<dbReference type="Gene3D" id="2.60.40.10">
    <property type="entry name" value="Immunoglobulins"/>
    <property type="match status" value="63"/>
</dbReference>
<dbReference type="Proteomes" id="UP000001357">
    <property type="component" value="Unassembled WGS sequence"/>
</dbReference>
<dbReference type="InterPro" id="IPR031148">
    <property type="entry name" value="Plexin"/>
</dbReference>
<feature type="domain" description="IPT/TIG" evidence="1">
    <location>
        <begin position="59"/>
        <end position="145"/>
    </location>
</feature>
<dbReference type="InterPro" id="IPR014756">
    <property type="entry name" value="Ig_E-set"/>
</dbReference>
<dbReference type="CDD" id="cd00102">
    <property type="entry name" value="IPT"/>
    <property type="match status" value="6"/>
</dbReference>
<protein>
    <recommendedName>
        <fullName evidence="1">IPT/TIG domain-containing protein</fullName>
    </recommendedName>
</protein>
<feature type="domain" description="IPT/TIG" evidence="1">
    <location>
        <begin position="3704"/>
        <end position="3792"/>
    </location>
</feature>
<feature type="domain" description="IPT/TIG" evidence="1">
    <location>
        <begin position="2633"/>
        <end position="2718"/>
    </location>
</feature>
<feature type="domain" description="IPT/TIG" evidence="1">
    <location>
        <begin position="411"/>
        <end position="499"/>
    </location>
</feature>
<feature type="domain" description="IPT/TIG" evidence="1">
    <location>
        <begin position="856"/>
        <end position="942"/>
    </location>
</feature>
<proteinExistence type="predicted"/>
<feature type="domain" description="IPT/TIG" evidence="1">
    <location>
        <begin position="2986"/>
        <end position="3077"/>
    </location>
</feature>
<feature type="domain" description="IPT/TIG" evidence="1">
    <location>
        <begin position="5038"/>
        <end position="5126"/>
    </location>
</feature>
<feature type="domain" description="IPT/TIG" evidence="1">
    <location>
        <begin position="4502"/>
        <end position="4594"/>
    </location>
</feature>
<dbReference type="SMART" id="SM00429">
    <property type="entry name" value="IPT"/>
    <property type="match status" value="34"/>
</dbReference>
<feature type="domain" description="IPT/TIG" evidence="1">
    <location>
        <begin position="944"/>
        <end position="1027"/>
    </location>
</feature>
<feature type="domain" description="IPT/TIG" evidence="1">
    <location>
        <begin position="4950"/>
        <end position="5036"/>
    </location>
</feature>
<dbReference type="RefSeq" id="XP_001750375.1">
    <property type="nucleotide sequence ID" value="XM_001750323.1"/>
</dbReference>
<dbReference type="EMBL" id="CH991580">
    <property type="protein sequence ID" value="EDQ84874.1"/>
    <property type="molecule type" value="Genomic_DNA"/>
</dbReference>
<feature type="domain" description="IPT/TIG" evidence="1">
    <location>
        <begin position="3882"/>
        <end position="3971"/>
    </location>
</feature>
<evidence type="ECO:0000313" key="2">
    <source>
        <dbReference type="EMBL" id="EDQ84874.1"/>
    </source>
</evidence>